<dbReference type="InterPro" id="IPR003661">
    <property type="entry name" value="HisK_dim/P_dom"/>
</dbReference>
<dbReference type="Pfam" id="PF00512">
    <property type="entry name" value="HisKA"/>
    <property type="match status" value="1"/>
</dbReference>
<dbReference type="InterPro" id="IPR013727">
    <property type="entry name" value="2CSK_N"/>
</dbReference>
<comment type="caution">
    <text evidence="14">The sequence shown here is derived from an EMBL/GenBank/DDBJ whole genome shotgun (WGS) entry which is preliminary data.</text>
</comment>
<feature type="transmembrane region" description="Helical" evidence="11">
    <location>
        <begin position="169"/>
        <end position="187"/>
    </location>
</feature>
<dbReference type="SMART" id="SM00387">
    <property type="entry name" value="HATPase_c"/>
    <property type="match status" value="1"/>
</dbReference>
<evidence type="ECO:0000256" key="1">
    <source>
        <dbReference type="ARBA" id="ARBA00000085"/>
    </source>
</evidence>
<dbReference type="Proteomes" id="UP000094412">
    <property type="component" value="Unassembled WGS sequence"/>
</dbReference>
<evidence type="ECO:0000256" key="6">
    <source>
        <dbReference type="ARBA" id="ARBA00022692"/>
    </source>
</evidence>
<dbReference type="AlphaFoldDB" id="A0A1C2DJP6"/>
<dbReference type="SUPFAM" id="SSF47384">
    <property type="entry name" value="Homodimeric domain of signal transducing histidine kinase"/>
    <property type="match status" value="1"/>
</dbReference>
<evidence type="ECO:0000259" key="12">
    <source>
        <dbReference type="PROSITE" id="PS50109"/>
    </source>
</evidence>
<comment type="catalytic activity">
    <reaction evidence="1">
        <text>ATP + protein L-histidine = ADP + protein N-phospho-L-histidine.</text>
        <dbReference type="EC" id="2.7.13.3"/>
    </reaction>
</comment>
<feature type="domain" description="Histidine kinase" evidence="12">
    <location>
        <begin position="247"/>
        <end position="460"/>
    </location>
</feature>
<evidence type="ECO:0000256" key="5">
    <source>
        <dbReference type="ARBA" id="ARBA00022679"/>
    </source>
</evidence>
<dbReference type="SUPFAM" id="SSF55874">
    <property type="entry name" value="ATPase domain of HSP90 chaperone/DNA topoisomerase II/histidine kinase"/>
    <property type="match status" value="1"/>
</dbReference>
<dbReference type="Gene3D" id="1.10.287.130">
    <property type="match status" value="1"/>
</dbReference>
<sequence length="475" mass="49700">MVVAAPHSLRRRLLFWLLVPLISIGLIALVDTWREAVDTANAASDRVLAGSALAIAERVVVSEEGTLEVDIPYVALEMLTSAAQDRVFYRVDGPPGTFITGYDGLPIMPSPVPEKPQFSDASFRGEPIRLAALARSASTGVDSIPFVVTVAETTIARTQLARTILLHSALRLTILIGGAALIAWFAVNAALQPLYRLRAAIAERSPDDLHPIDDRVPSEVRGLVDTMNSFMVRLGGALSGLRNFTGNASHQLRTPMTIVRTQLALAGRAKSLSEARAAAQTADAAVVHAERILAQLLLLARIDAAASNRIETTSVDLAAIAMDCVADRVVKASAAGVDLGFEGGQPVVIHGEALLVGELVGNLVDNAIAYAGDGAEITVRVFANSEAVFEVEDNGPGIPPRQLAAVRARFSRGAVQDKPGSGLGLPIVEEIAGLFGGRLALETPATGKGLCARVTLPLAYAATAKAGEETAATAG</sequence>
<evidence type="ECO:0000256" key="3">
    <source>
        <dbReference type="ARBA" id="ARBA00012438"/>
    </source>
</evidence>
<dbReference type="Pfam" id="PF08521">
    <property type="entry name" value="2CSK_N"/>
    <property type="match status" value="1"/>
</dbReference>
<evidence type="ECO:0000259" key="13">
    <source>
        <dbReference type="PROSITE" id="PS50885"/>
    </source>
</evidence>
<dbReference type="PANTHER" id="PTHR45436">
    <property type="entry name" value="SENSOR HISTIDINE KINASE YKOH"/>
    <property type="match status" value="1"/>
</dbReference>
<dbReference type="Pfam" id="PF02518">
    <property type="entry name" value="HATPase_c"/>
    <property type="match status" value="1"/>
</dbReference>
<evidence type="ECO:0000256" key="2">
    <source>
        <dbReference type="ARBA" id="ARBA00004370"/>
    </source>
</evidence>
<keyword evidence="15" id="KW-1185">Reference proteome</keyword>
<evidence type="ECO:0000256" key="4">
    <source>
        <dbReference type="ARBA" id="ARBA00022553"/>
    </source>
</evidence>
<dbReference type="EMBL" id="MDEO01000035">
    <property type="protein sequence ID" value="OCX14970.1"/>
    <property type="molecule type" value="Genomic_DNA"/>
</dbReference>
<organism evidence="14 15">
    <name type="scientific">Mesorhizobium hungaricum</name>
    <dbReference type="NCBI Taxonomy" id="1566387"/>
    <lineage>
        <taxon>Bacteria</taxon>
        <taxon>Pseudomonadati</taxon>
        <taxon>Pseudomonadota</taxon>
        <taxon>Alphaproteobacteria</taxon>
        <taxon>Hyphomicrobiales</taxon>
        <taxon>Phyllobacteriaceae</taxon>
        <taxon>Mesorhizobium</taxon>
    </lineage>
</organism>
<feature type="transmembrane region" description="Helical" evidence="11">
    <location>
        <begin position="13"/>
        <end position="30"/>
    </location>
</feature>
<name>A0A1C2DJP6_9HYPH</name>
<dbReference type="RefSeq" id="WP_051504848.1">
    <property type="nucleotide sequence ID" value="NZ_MDEO01000035.1"/>
</dbReference>
<comment type="subcellular location">
    <subcellularLocation>
        <location evidence="2">Membrane</location>
    </subcellularLocation>
</comment>
<keyword evidence="4" id="KW-0597">Phosphoprotein</keyword>
<evidence type="ECO:0000256" key="8">
    <source>
        <dbReference type="ARBA" id="ARBA00022989"/>
    </source>
</evidence>
<dbReference type="GO" id="GO:0005886">
    <property type="term" value="C:plasma membrane"/>
    <property type="evidence" value="ECO:0007669"/>
    <property type="project" value="TreeGrafter"/>
</dbReference>
<keyword evidence="9" id="KW-0902">Two-component regulatory system</keyword>
<dbReference type="EC" id="2.7.13.3" evidence="3"/>
<dbReference type="CDD" id="cd00082">
    <property type="entry name" value="HisKA"/>
    <property type="match status" value="1"/>
</dbReference>
<dbReference type="InterPro" id="IPR036890">
    <property type="entry name" value="HATPase_C_sf"/>
</dbReference>
<dbReference type="SMART" id="SM00388">
    <property type="entry name" value="HisKA"/>
    <property type="match status" value="1"/>
</dbReference>
<dbReference type="STRING" id="1566387.QV13_21480"/>
<evidence type="ECO:0000256" key="11">
    <source>
        <dbReference type="SAM" id="Phobius"/>
    </source>
</evidence>
<keyword evidence="7 14" id="KW-0418">Kinase</keyword>
<gene>
    <name evidence="14" type="ORF">QV13_21480</name>
</gene>
<evidence type="ECO:0000313" key="14">
    <source>
        <dbReference type="EMBL" id="OCX14970.1"/>
    </source>
</evidence>
<protein>
    <recommendedName>
        <fullName evidence="3">histidine kinase</fullName>
        <ecNumber evidence="3">2.7.13.3</ecNumber>
    </recommendedName>
</protein>
<dbReference type="PRINTS" id="PR00344">
    <property type="entry name" value="BCTRLSENSOR"/>
</dbReference>
<dbReference type="InterPro" id="IPR003594">
    <property type="entry name" value="HATPase_dom"/>
</dbReference>
<dbReference type="InterPro" id="IPR003660">
    <property type="entry name" value="HAMP_dom"/>
</dbReference>
<keyword evidence="10 11" id="KW-0472">Membrane</keyword>
<keyword evidence="8 11" id="KW-1133">Transmembrane helix</keyword>
<feature type="domain" description="HAMP" evidence="13">
    <location>
        <begin position="188"/>
        <end position="239"/>
    </location>
</feature>
<dbReference type="PROSITE" id="PS50885">
    <property type="entry name" value="HAMP"/>
    <property type="match status" value="1"/>
</dbReference>
<evidence type="ECO:0000313" key="15">
    <source>
        <dbReference type="Proteomes" id="UP000094412"/>
    </source>
</evidence>
<reference evidence="14 15" key="1">
    <citation type="submission" date="2016-08" db="EMBL/GenBank/DDBJ databases">
        <title>Whole genome sequence of Mesorhizobium sp. strain UASWS1009 isolated from industrial sewage.</title>
        <authorList>
            <person name="Crovadore J."/>
            <person name="Calmin G."/>
            <person name="Chablais R."/>
            <person name="Cochard B."/>
            <person name="Lefort F."/>
        </authorList>
    </citation>
    <scope>NUCLEOTIDE SEQUENCE [LARGE SCALE GENOMIC DNA]</scope>
    <source>
        <strain evidence="14 15">UASWS1009</strain>
    </source>
</reference>
<evidence type="ECO:0000256" key="7">
    <source>
        <dbReference type="ARBA" id="ARBA00022777"/>
    </source>
</evidence>
<accession>A0A1C2DJP6</accession>
<dbReference type="OrthoDB" id="8673316at2"/>
<evidence type="ECO:0000256" key="10">
    <source>
        <dbReference type="ARBA" id="ARBA00023136"/>
    </source>
</evidence>
<keyword evidence="6 11" id="KW-0812">Transmembrane</keyword>
<proteinExistence type="predicted"/>
<dbReference type="GO" id="GO:0000155">
    <property type="term" value="F:phosphorelay sensor kinase activity"/>
    <property type="evidence" value="ECO:0007669"/>
    <property type="project" value="InterPro"/>
</dbReference>
<evidence type="ECO:0000256" key="9">
    <source>
        <dbReference type="ARBA" id="ARBA00023012"/>
    </source>
</evidence>
<dbReference type="InterPro" id="IPR036097">
    <property type="entry name" value="HisK_dim/P_sf"/>
</dbReference>
<dbReference type="Gene3D" id="3.30.565.10">
    <property type="entry name" value="Histidine kinase-like ATPase, C-terminal domain"/>
    <property type="match status" value="1"/>
</dbReference>
<keyword evidence="5" id="KW-0808">Transferase</keyword>
<dbReference type="PANTHER" id="PTHR45436:SF1">
    <property type="entry name" value="SENSOR PROTEIN QSEC"/>
    <property type="match status" value="1"/>
</dbReference>
<dbReference type="PROSITE" id="PS50109">
    <property type="entry name" value="HIS_KIN"/>
    <property type="match status" value="1"/>
</dbReference>
<dbReference type="InterPro" id="IPR004358">
    <property type="entry name" value="Sig_transdc_His_kin-like_C"/>
</dbReference>
<dbReference type="InterPro" id="IPR050428">
    <property type="entry name" value="TCS_sensor_his_kinase"/>
</dbReference>
<dbReference type="InterPro" id="IPR005467">
    <property type="entry name" value="His_kinase_dom"/>
</dbReference>